<dbReference type="GO" id="GO:0043130">
    <property type="term" value="F:ubiquitin binding"/>
    <property type="evidence" value="ECO:0007669"/>
    <property type="project" value="InterPro"/>
</dbReference>
<evidence type="ECO:0000313" key="4">
    <source>
        <dbReference type="Proteomes" id="UP000193467"/>
    </source>
</evidence>
<protein>
    <recommendedName>
        <fullName evidence="2">CUE domain-containing protein</fullName>
    </recommendedName>
</protein>
<sequence>MELISLLLSCPTEALPSLLASCSVSSSLAHLLATSTPSSTERKELQQLITRLSFTPTTLSLPLLALYAQSYLPTNHALVTWTIQQALSLDSALAATVHQQLPTLLQQSLTHLSESHPPPSYSHLVTLLTPLLALIRSLASLSCSLLPLLPQLAQFYSSYLPSLLPSHHTTPHTNYLSLKLSLLESIHHLLLHSFLLPLQQQSLTPQQRATTFSSLHSALQPLLASSPAFPSSSAGVGAKALISAPLIADLQHFYRLSTPIEDAARGLEAEKGGVEAKELSQRVIGAGERIAGGEQGLEALRRMRDVDGATAGGRSVGGDKGKQKVVISEQPDLTLPLSQIHELFPSLSPTFLRSCLLHPLYSSSGAEGVIAALLEGTLPAELERARDGVDPVVVMEEPKREEKPTEAASTRNNVFAAPLDAGKIRRGKERSTDLLSDRSFMTDSIKASIIARAEHESSDEDETAEGEAFVEDYDAPEAGRFGVRDAGEGEDGEEVISERRKEVDSKTVTPVGSGRSTPLPPPPAFGPAVTHYLETTYIANASLFDRSSEVRRSKERKQLRERTGLGDEQIEGWRIMLERNPKKDKILASHGITTTSSTSSNLITTTALPQANTNHLHEAPAPSSSSRGRGGAGRGGGGGDRGRGGRGRGDGGRRESERRQRGSDRKSALGRLA</sequence>
<feature type="compositionally biased region" description="Basic and acidic residues" evidence="1">
    <location>
        <begin position="496"/>
        <end position="505"/>
    </location>
</feature>
<evidence type="ECO:0000259" key="2">
    <source>
        <dbReference type="PROSITE" id="PS51140"/>
    </source>
</evidence>
<dbReference type="AlphaFoldDB" id="A0A1Y2G4L7"/>
<gene>
    <name evidence="3" type="ORF">BCR35DRAFT_349195</name>
</gene>
<feature type="compositionally biased region" description="Polar residues" evidence="1">
    <location>
        <begin position="506"/>
        <end position="516"/>
    </location>
</feature>
<dbReference type="Gene3D" id="1.10.8.10">
    <property type="entry name" value="DNA helicase RuvA subunit, C-terminal domain"/>
    <property type="match status" value="1"/>
</dbReference>
<evidence type="ECO:0000256" key="1">
    <source>
        <dbReference type="SAM" id="MobiDB-lite"/>
    </source>
</evidence>
<feature type="domain" description="CUE" evidence="2">
    <location>
        <begin position="332"/>
        <end position="378"/>
    </location>
</feature>
<dbReference type="PROSITE" id="PS51140">
    <property type="entry name" value="CUE"/>
    <property type="match status" value="1"/>
</dbReference>
<comment type="caution">
    <text evidence="3">The sequence shown here is derived from an EMBL/GenBank/DDBJ whole genome shotgun (WGS) entry which is preliminary data.</text>
</comment>
<dbReference type="InParanoid" id="A0A1Y2G4L7"/>
<name>A0A1Y2G4L7_9BASI</name>
<feature type="compositionally biased region" description="Basic and acidic residues" evidence="1">
    <location>
        <begin position="640"/>
        <end position="667"/>
    </location>
</feature>
<dbReference type="STRING" id="106004.A0A1Y2G4L7"/>
<reference evidence="3 4" key="1">
    <citation type="submission" date="2016-07" db="EMBL/GenBank/DDBJ databases">
        <title>Pervasive Adenine N6-methylation of Active Genes in Fungi.</title>
        <authorList>
            <consortium name="DOE Joint Genome Institute"/>
            <person name="Mondo S.J."/>
            <person name="Dannebaum R.O."/>
            <person name="Kuo R.C."/>
            <person name="Labutti K."/>
            <person name="Haridas S."/>
            <person name="Kuo A."/>
            <person name="Salamov A."/>
            <person name="Ahrendt S.R."/>
            <person name="Lipzen A."/>
            <person name="Sullivan W."/>
            <person name="Andreopoulos W.B."/>
            <person name="Clum A."/>
            <person name="Lindquist E."/>
            <person name="Daum C."/>
            <person name="Ramamoorthy G.K."/>
            <person name="Gryganskyi A."/>
            <person name="Culley D."/>
            <person name="Magnuson J.K."/>
            <person name="James T.Y."/>
            <person name="O'Malley M.A."/>
            <person name="Stajich J.E."/>
            <person name="Spatafora J.W."/>
            <person name="Visel A."/>
            <person name="Grigoriev I.V."/>
        </authorList>
    </citation>
    <scope>NUCLEOTIDE SEQUENCE [LARGE SCALE GENOMIC DNA]</scope>
    <source>
        <strain evidence="3 4">62-1032</strain>
    </source>
</reference>
<proteinExistence type="predicted"/>
<dbReference type="EMBL" id="MCGR01000001">
    <property type="protein sequence ID" value="ORY92884.1"/>
    <property type="molecule type" value="Genomic_DNA"/>
</dbReference>
<evidence type="ECO:0000313" key="3">
    <source>
        <dbReference type="EMBL" id="ORY92884.1"/>
    </source>
</evidence>
<feature type="compositionally biased region" description="Gly residues" evidence="1">
    <location>
        <begin position="628"/>
        <end position="639"/>
    </location>
</feature>
<dbReference type="InterPro" id="IPR003892">
    <property type="entry name" value="CUE"/>
</dbReference>
<accession>A0A1Y2G4L7</accession>
<dbReference type="Proteomes" id="UP000193467">
    <property type="component" value="Unassembled WGS sequence"/>
</dbReference>
<organism evidence="3 4">
    <name type="scientific">Leucosporidium creatinivorum</name>
    <dbReference type="NCBI Taxonomy" id="106004"/>
    <lineage>
        <taxon>Eukaryota</taxon>
        <taxon>Fungi</taxon>
        <taxon>Dikarya</taxon>
        <taxon>Basidiomycota</taxon>
        <taxon>Pucciniomycotina</taxon>
        <taxon>Microbotryomycetes</taxon>
        <taxon>Leucosporidiales</taxon>
        <taxon>Leucosporidium</taxon>
    </lineage>
</organism>
<feature type="region of interest" description="Disordered" evidence="1">
    <location>
        <begin position="479"/>
        <end position="523"/>
    </location>
</feature>
<feature type="region of interest" description="Disordered" evidence="1">
    <location>
        <begin position="615"/>
        <end position="673"/>
    </location>
</feature>
<keyword evidence="4" id="KW-1185">Reference proteome</keyword>
<dbReference type="OrthoDB" id="5577209at2759"/>